<proteinExistence type="predicted"/>
<name>A0A8H2ZY33_9AGAM</name>
<evidence type="ECO:0000313" key="2">
    <source>
        <dbReference type="Proteomes" id="UP000663846"/>
    </source>
</evidence>
<dbReference type="EMBL" id="CAJMWS010000059">
    <property type="protein sequence ID" value="CAE6352182.1"/>
    <property type="molecule type" value="Genomic_DNA"/>
</dbReference>
<dbReference type="InterPro" id="IPR032675">
    <property type="entry name" value="LRR_dom_sf"/>
</dbReference>
<comment type="caution">
    <text evidence="1">The sequence shown here is derived from an EMBL/GenBank/DDBJ whole genome shotgun (WGS) entry which is preliminary data.</text>
</comment>
<dbReference type="AlphaFoldDB" id="A0A8H2ZY33"/>
<dbReference type="Proteomes" id="UP000663846">
    <property type="component" value="Unassembled WGS sequence"/>
</dbReference>
<accession>A0A8H2ZY33</accession>
<dbReference type="Gene3D" id="3.80.10.10">
    <property type="entry name" value="Ribonuclease Inhibitor"/>
    <property type="match status" value="1"/>
</dbReference>
<dbReference type="SUPFAM" id="SSF52047">
    <property type="entry name" value="RNI-like"/>
    <property type="match status" value="1"/>
</dbReference>
<evidence type="ECO:0008006" key="3">
    <source>
        <dbReference type="Google" id="ProtNLM"/>
    </source>
</evidence>
<evidence type="ECO:0000313" key="1">
    <source>
        <dbReference type="EMBL" id="CAE6352182.1"/>
    </source>
</evidence>
<sequence>MSNLTSAHRASHTLDQLGHTARLSTPPINMLPPDILVEVFAQVCNTRPCPAGIEHHLRATSDRTFLKDPVTLTHVCSYWRRIAVNLAPLWAHIDLFPDQFRDPLLAARLYAYSTRSSQALLDIHIMQKTHFLQAPFGSLPADHDIIHFLATAAPRMKRLTLTAACGPSRGKFCDLVLATCFANFTPGTLKEVSIDAVTIQKATPEAFWSPVTVLRLQNYHPGWSSKAYHGLTELRLNGTNPISYSRLASILELSPKLRILELDVSLRESYSSEVPSAPVRLEELEILVLKISETRLGPLLRLIAPGQKPLSLSILDPYLGPSIPARLEIEHFIARSNVTQLCVHEFDGYSQLAEVLSLMPTVRTLAISDFRCSNIEDGPDSPNFTLDALYVLDSGEDTALFWYNIEQFVKRHKVQKLTLWKCRFEQCGLNKFEGTLHNEHYGMCPTIEVVSEKEPNPVQAWC</sequence>
<reference evidence="1" key="1">
    <citation type="submission" date="2021-01" db="EMBL/GenBank/DDBJ databases">
        <authorList>
            <person name="Kaushik A."/>
        </authorList>
    </citation>
    <scope>NUCLEOTIDE SEQUENCE</scope>
    <source>
        <strain evidence="1">AG1-1C</strain>
    </source>
</reference>
<protein>
    <recommendedName>
        <fullName evidence="3">F-box domain-containing protein</fullName>
    </recommendedName>
</protein>
<organism evidence="1 2">
    <name type="scientific">Rhizoctonia solani</name>
    <dbReference type="NCBI Taxonomy" id="456999"/>
    <lineage>
        <taxon>Eukaryota</taxon>
        <taxon>Fungi</taxon>
        <taxon>Dikarya</taxon>
        <taxon>Basidiomycota</taxon>
        <taxon>Agaricomycotina</taxon>
        <taxon>Agaricomycetes</taxon>
        <taxon>Cantharellales</taxon>
        <taxon>Ceratobasidiaceae</taxon>
        <taxon>Rhizoctonia</taxon>
    </lineage>
</organism>
<gene>
    <name evidence="1" type="ORF">RDB_LOCUS12046</name>
</gene>